<evidence type="ECO:0008006" key="4">
    <source>
        <dbReference type="Google" id="ProtNLM"/>
    </source>
</evidence>
<sequence>MADNIRKVLAGISSVMLVLILFVFSDEYIEYWWLVFGILLSVECYLEYKVKDRIFQKYLAIFFAAAAVFEIFMILFY</sequence>
<keyword evidence="1" id="KW-0472">Membrane</keyword>
<keyword evidence="3" id="KW-1185">Reference proteome</keyword>
<evidence type="ECO:0000313" key="2">
    <source>
        <dbReference type="EMBL" id="MDQ0361380.1"/>
    </source>
</evidence>
<accession>A0ABU0E3J4</accession>
<keyword evidence="1" id="KW-1133">Transmembrane helix</keyword>
<gene>
    <name evidence="2" type="ORF">J2S15_002127</name>
</gene>
<dbReference type="RefSeq" id="WP_307408056.1">
    <property type="nucleotide sequence ID" value="NZ_JAUSUR010000003.1"/>
</dbReference>
<dbReference type="Proteomes" id="UP001230220">
    <property type="component" value="Unassembled WGS sequence"/>
</dbReference>
<feature type="transmembrane region" description="Helical" evidence="1">
    <location>
        <begin position="58"/>
        <end position="76"/>
    </location>
</feature>
<comment type="caution">
    <text evidence="2">The sequence shown here is derived from an EMBL/GenBank/DDBJ whole genome shotgun (WGS) entry which is preliminary data.</text>
</comment>
<evidence type="ECO:0000256" key="1">
    <source>
        <dbReference type="SAM" id="Phobius"/>
    </source>
</evidence>
<organism evidence="2 3">
    <name type="scientific">Breznakia pachnodae</name>
    <dbReference type="NCBI Taxonomy" id="265178"/>
    <lineage>
        <taxon>Bacteria</taxon>
        <taxon>Bacillati</taxon>
        <taxon>Bacillota</taxon>
        <taxon>Erysipelotrichia</taxon>
        <taxon>Erysipelotrichales</taxon>
        <taxon>Erysipelotrichaceae</taxon>
        <taxon>Breznakia</taxon>
    </lineage>
</organism>
<name>A0ABU0E3J4_9FIRM</name>
<reference evidence="2 3" key="1">
    <citation type="submission" date="2023-07" db="EMBL/GenBank/DDBJ databases">
        <title>Genomic Encyclopedia of Type Strains, Phase IV (KMG-IV): sequencing the most valuable type-strain genomes for metagenomic binning, comparative biology and taxonomic classification.</title>
        <authorList>
            <person name="Goeker M."/>
        </authorList>
    </citation>
    <scope>NUCLEOTIDE SEQUENCE [LARGE SCALE GENOMIC DNA]</scope>
    <source>
        <strain evidence="2 3">DSM 16784</strain>
    </source>
</reference>
<feature type="transmembrane region" description="Helical" evidence="1">
    <location>
        <begin position="31"/>
        <end position="46"/>
    </location>
</feature>
<keyword evidence="1" id="KW-0812">Transmembrane</keyword>
<evidence type="ECO:0000313" key="3">
    <source>
        <dbReference type="Proteomes" id="UP001230220"/>
    </source>
</evidence>
<protein>
    <recommendedName>
        <fullName evidence="4">DUF4181 domain-containing protein</fullName>
    </recommendedName>
</protein>
<feature type="transmembrane region" description="Helical" evidence="1">
    <location>
        <begin position="7"/>
        <end position="25"/>
    </location>
</feature>
<dbReference type="EMBL" id="JAUSUR010000003">
    <property type="protein sequence ID" value="MDQ0361380.1"/>
    <property type="molecule type" value="Genomic_DNA"/>
</dbReference>
<proteinExistence type="predicted"/>